<reference evidence="3 4" key="1">
    <citation type="submission" date="2015-05" db="EMBL/GenBank/DDBJ databases">
        <title>Genome sequences of Pluralibacter gergoviae.</title>
        <authorList>
            <person name="Greninger A.L."/>
            <person name="Miller S."/>
        </authorList>
    </citation>
    <scope>NUCLEOTIDE SEQUENCE [LARGE SCALE GENOMIC DNA]</scope>
    <source>
        <strain evidence="3 4">JS81F13</strain>
    </source>
</reference>
<dbReference type="PANTHER" id="PTHR43592:SF15">
    <property type="entry name" value="CAAX AMINO TERMINAL PROTEASE FAMILY PROTEIN"/>
    <property type="match status" value="1"/>
</dbReference>
<dbReference type="STRING" id="61647.LG71_18645"/>
<accession>A0A0J5P5G9</accession>
<keyword evidence="1" id="KW-0472">Membrane</keyword>
<organism evidence="3 4">
    <name type="scientific">Pluralibacter gergoviae</name>
    <name type="common">Enterobacter gergoviae</name>
    <dbReference type="NCBI Taxonomy" id="61647"/>
    <lineage>
        <taxon>Bacteria</taxon>
        <taxon>Pseudomonadati</taxon>
        <taxon>Pseudomonadota</taxon>
        <taxon>Gammaproteobacteria</taxon>
        <taxon>Enterobacterales</taxon>
        <taxon>Enterobacteriaceae</taxon>
        <taxon>Pluralibacter</taxon>
    </lineage>
</organism>
<feature type="transmembrane region" description="Helical" evidence="1">
    <location>
        <begin position="200"/>
        <end position="219"/>
    </location>
</feature>
<evidence type="ECO:0000313" key="4">
    <source>
        <dbReference type="Proteomes" id="UP000036196"/>
    </source>
</evidence>
<dbReference type="EMBL" id="LDZF01000003">
    <property type="protein sequence ID" value="KMK15747.1"/>
    <property type="molecule type" value="Genomic_DNA"/>
</dbReference>
<dbReference type="PATRIC" id="fig|61647.15.peg.3095"/>
<feature type="transmembrane region" description="Helical" evidence="1">
    <location>
        <begin position="36"/>
        <end position="54"/>
    </location>
</feature>
<dbReference type="PANTHER" id="PTHR43592">
    <property type="entry name" value="CAAX AMINO TERMINAL PROTEASE"/>
    <property type="match status" value="1"/>
</dbReference>
<name>A0A0J5P5G9_PLUGE</name>
<feature type="transmembrane region" description="Helical" evidence="1">
    <location>
        <begin position="225"/>
        <end position="242"/>
    </location>
</feature>
<protein>
    <submittedName>
        <fullName evidence="3">CAAX protease</fullName>
    </submittedName>
</protein>
<keyword evidence="3" id="KW-0378">Hydrolase</keyword>
<dbReference type="AlphaFoldDB" id="A0A0J5P5G9"/>
<evidence type="ECO:0000313" key="3">
    <source>
        <dbReference type="EMBL" id="KMK15747.1"/>
    </source>
</evidence>
<dbReference type="GO" id="GO:0080120">
    <property type="term" value="P:CAAX-box protein maturation"/>
    <property type="evidence" value="ECO:0007669"/>
    <property type="project" value="UniProtKB-ARBA"/>
</dbReference>
<evidence type="ECO:0000256" key="1">
    <source>
        <dbReference type="SAM" id="Phobius"/>
    </source>
</evidence>
<dbReference type="RefSeq" id="WP_048278234.1">
    <property type="nucleotide sequence ID" value="NZ_LDZF01000003.1"/>
</dbReference>
<dbReference type="GO" id="GO:0006508">
    <property type="term" value="P:proteolysis"/>
    <property type="evidence" value="ECO:0007669"/>
    <property type="project" value="UniProtKB-KW"/>
</dbReference>
<evidence type="ECO:0000259" key="2">
    <source>
        <dbReference type="Pfam" id="PF02517"/>
    </source>
</evidence>
<dbReference type="eggNOG" id="COG1266">
    <property type="taxonomic scope" value="Bacteria"/>
</dbReference>
<feature type="transmembrane region" description="Helical" evidence="1">
    <location>
        <begin position="140"/>
        <end position="160"/>
    </location>
</feature>
<dbReference type="InterPro" id="IPR003675">
    <property type="entry name" value="Rce1/LyrA-like_dom"/>
</dbReference>
<feature type="transmembrane region" description="Helical" evidence="1">
    <location>
        <begin position="66"/>
        <end position="86"/>
    </location>
</feature>
<dbReference type="Proteomes" id="UP000036196">
    <property type="component" value="Unassembled WGS sequence"/>
</dbReference>
<keyword evidence="4" id="KW-1185">Reference proteome</keyword>
<dbReference type="Pfam" id="PF02517">
    <property type="entry name" value="Rce1-like"/>
    <property type="match status" value="1"/>
</dbReference>
<sequence>MWFILALSLVLLPFNRRIAGFPAVLAIVLAAVQGVLDWRALASIGLIIVLAVAWHKSKAKPVLRAGFELLLFIAALALMVHQLPGFHNLKVLDGVRAGPLSAPFTMYYNIDKALVPFVAFMVISTLFTDGKKHPVAAWRWGVLALCIPALLMLAALAGGLQREFHLPAWLPQFLFANVLFVAFAEEALFRGWIQQRLTRWLSAAPALLIASLLFGLAHFSGGPLLMFFATLAGVIYGLAWMWSHRLWVAVLFHAGFNLCHLLFFTYPLLRPLHA</sequence>
<comment type="caution">
    <text evidence="3">The sequence shown here is derived from an EMBL/GenBank/DDBJ whole genome shotgun (WGS) entry which is preliminary data.</text>
</comment>
<feature type="transmembrane region" description="Helical" evidence="1">
    <location>
        <begin position="166"/>
        <end position="188"/>
    </location>
</feature>
<gene>
    <name evidence="3" type="ORF">ABW06_03835</name>
</gene>
<keyword evidence="3" id="KW-0645">Protease</keyword>
<proteinExistence type="predicted"/>
<keyword evidence="1" id="KW-1133">Transmembrane helix</keyword>
<keyword evidence="1" id="KW-0812">Transmembrane</keyword>
<feature type="transmembrane region" description="Helical" evidence="1">
    <location>
        <begin position="249"/>
        <end position="269"/>
    </location>
</feature>
<dbReference type="GO" id="GO:0004175">
    <property type="term" value="F:endopeptidase activity"/>
    <property type="evidence" value="ECO:0007669"/>
    <property type="project" value="UniProtKB-ARBA"/>
</dbReference>
<feature type="transmembrane region" description="Helical" evidence="1">
    <location>
        <begin position="106"/>
        <end position="128"/>
    </location>
</feature>
<feature type="domain" description="CAAX prenyl protease 2/Lysostaphin resistance protein A-like" evidence="2">
    <location>
        <begin position="168"/>
        <end position="258"/>
    </location>
</feature>